<proteinExistence type="predicted"/>
<sequence length="59" mass="6669">MVRSRRFVRRLRADEEVKVEVVQRFVGAAGQHGEVVVAVTPLVALPPVEVFKWQCVAPR</sequence>
<name>A0A0A8Z386_ARUDO</name>
<evidence type="ECO:0000313" key="1">
    <source>
        <dbReference type="EMBL" id="JAD29322.1"/>
    </source>
</evidence>
<reference evidence="1" key="1">
    <citation type="submission" date="2014-09" db="EMBL/GenBank/DDBJ databases">
        <authorList>
            <person name="Magalhaes I.L.F."/>
            <person name="Oliveira U."/>
            <person name="Santos F.R."/>
            <person name="Vidigal T.H.D.A."/>
            <person name="Brescovit A.D."/>
            <person name="Santos A.J."/>
        </authorList>
    </citation>
    <scope>NUCLEOTIDE SEQUENCE</scope>
    <source>
        <tissue evidence="1">Shoot tissue taken approximately 20 cm above the soil surface</tissue>
    </source>
</reference>
<dbReference type="EMBL" id="GBRH01268573">
    <property type="protein sequence ID" value="JAD29322.1"/>
    <property type="molecule type" value="Transcribed_RNA"/>
</dbReference>
<organism evidence="1">
    <name type="scientific">Arundo donax</name>
    <name type="common">Giant reed</name>
    <name type="synonym">Donax arundinaceus</name>
    <dbReference type="NCBI Taxonomy" id="35708"/>
    <lineage>
        <taxon>Eukaryota</taxon>
        <taxon>Viridiplantae</taxon>
        <taxon>Streptophyta</taxon>
        <taxon>Embryophyta</taxon>
        <taxon>Tracheophyta</taxon>
        <taxon>Spermatophyta</taxon>
        <taxon>Magnoliopsida</taxon>
        <taxon>Liliopsida</taxon>
        <taxon>Poales</taxon>
        <taxon>Poaceae</taxon>
        <taxon>PACMAD clade</taxon>
        <taxon>Arundinoideae</taxon>
        <taxon>Arundineae</taxon>
        <taxon>Arundo</taxon>
    </lineage>
</organism>
<reference evidence="1" key="2">
    <citation type="journal article" date="2015" name="Data Brief">
        <title>Shoot transcriptome of the giant reed, Arundo donax.</title>
        <authorList>
            <person name="Barrero R.A."/>
            <person name="Guerrero F.D."/>
            <person name="Moolhuijzen P."/>
            <person name="Goolsby J.A."/>
            <person name="Tidwell J."/>
            <person name="Bellgard S.E."/>
            <person name="Bellgard M.I."/>
        </authorList>
    </citation>
    <scope>NUCLEOTIDE SEQUENCE</scope>
    <source>
        <tissue evidence="1">Shoot tissue taken approximately 20 cm above the soil surface</tissue>
    </source>
</reference>
<protein>
    <submittedName>
        <fullName evidence="1">Uncharacterized protein</fullName>
    </submittedName>
</protein>
<accession>A0A0A8Z386</accession>
<dbReference type="AlphaFoldDB" id="A0A0A8Z386"/>